<gene>
    <name evidence="2" type="ORF">AMK59_4005</name>
</gene>
<evidence type="ECO:0000256" key="1">
    <source>
        <dbReference type="SAM" id="Coils"/>
    </source>
</evidence>
<sequence length="163" mass="19025">EQEQLAACNEQVNLLKQRNVELESDMEACRIKEAELLLFTQQLTDKNVRLQSEFTAMETKVQQLSCEQSLLKRTNKEQETKANLLGIQLSEDRKKYLGEIEKLGELVSEKSKLCEKLMQEVADQKGENSVIRRKLELSLREVNKELSQYRKKLDQYECINNNT</sequence>
<dbReference type="AlphaFoldDB" id="A0A0T6B7K7"/>
<evidence type="ECO:0000313" key="3">
    <source>
        <dbReference type="Proteomes" id="UP000051574"/>
    </source>
</evidence>
<dbReference type="GO" id="GO:0005802">
    <property type="term" value="C:trans-Golgi network"/>
    <property type="evidence" value="ECO:0007669"/>
    <property type="project" value="TreeGrafter"/>
</dbReference>
<dbReference type="PANTHER" id="PTHR18911">
    <property type="entry name" value="CTCL TUMOR ANTIGEN HD-CL-01"/>
    <property type="match status" value="1"/>
</dbReference>
<feature type="coiled-coil region" evidence="1">
    <location>
        <begin position="132"/>
        <end position="159"/>
    </location>
</feature>
<feature type="non-terminal residue" evidence="2">
    <location>
        <position position="163"/>
    </location>
</feature>
<organism evidence="2 3">
    <name type="scientific">Oryctes borbonicus</name>
    <dbReference type="NCBI Taxonomy" id="1629725"/>
    <lineage>
        <taxon>Eukaryota</taxon>
        <taxon>Metazoa</taxon>
        <taxon>Ecdysozoa</taxon>
        <taxon>Arthropoda</taxon>
        <taxon>Hexapoda</taxon>
        <taxon>Insecta</taxon>
        <taxon>Pterygota</taxon>
        <taxon>Neoptera</taxon>
        <taxon>Endopterygota</taxon>
        <taxon>Coleoptera</taxon>
        <taxon>Polyphaga</taxon>
        <taxon>Scarabaeiformia</taxon>
        <taxon>Scarabaeidae</taxon>
        <taxon>Dynastinae</taxon>
        <taxon>Oryctes</taxon>
    </lineage>
</organism>
<dbReference type="PANTHER" id="PTHR18911:SF5">
    <property type="entry name" value="COILED-COIL DOMAIN-CONTAINING PROTEIN 186"/>
    <property type="match status" value="1"/>
</dbReference>
<dbReference type="InterPro" id="IPR038830">
    <property type="entry name" value="CCDC186"/>
</dbReference>
<dbReference type="Proteomes" id="UP000051574">
    <property type="component" value="Unassembled WGS sequence"/>
</dbReference>
<comment type="caution">
    <text evidence="2">The sequence shown here is derived from an EMBL/GenBank/DDBJ whole genome shotgun (WGS) entry which is preliminary data.</text>
</comment>
<feature type="coiled-coil region" evidence="1">
    <location>
        <begin position="5"/>
        <end position="67"/>
    </location>
</feature>
<evidence type="ECO:0000313" key="2">
    <source>
        <dbReference type="EMBL" id="KRT83182.1"/>
    </source>
</evidence>
<dbReference type="GO" id="GO:0099518">
    <property type="term" value="P:vesicle cytoskeletal trafficking"/>
    <property type="evidence" value="ECO:0007669"/>
    <property type="project" value="TreeGrafter"/>
</dbReference>
<keyword evidence="3" id="KW-1185">Reference proteome</keyword>
<proteinExistence type="predicted"/>
<dbReference type="OrthoDB" id="5583482at2759"/>
<dbReference type="EMBL" id="LJIG01009387">
    <property type="protein sequence ID" value="KRT83182.1"/>
    <property type="molecule type" value="Genomic_DNA"/>
</dbReference>
<name>A0A0T6B7K7_9SCAR</name>
<accession>A0A0T6B7K7</accession>
<dbReference type="GO" id="GO:0031267">
    <property type="term" value="F:small GTPase binding"/>
    <property type="evidence" value="ECO:0007669"/>
    <property type="project" value="TreeGrafter"/>
</dbReference>
<protein>
    <submittedName>
        <fullName evidence="2">Uncharacterized protein</fullName>
    </submittedName>
</protein>
<keyword evidence="1" id="KW-0175">Coiled coil</keyword>
<reference evidence="2 3" key="1">
    <citation type="submission" date="2015-09" db="EMBL/GenBank/DDBJ databases">
        <title>Draft genome of the scarab beetle Oryctes borbonicus.</title>
        <authorList>
            <person name="Meyer J.M."/>
            <person name="Markov G.V."/>
            <person name="Baskaran P."/>
            <person name="Herrmann M."/>
            <person name="Sommer R.J."/>
            <person name="Roedelsperger C."/>
        </authorList>
    </citation>
    <scope>NUCLEOTIDE SEQUENCE [LARGE SCALE GENOMIC DNA]</scope>
    <source>
        <strain evidence="2">OB123</strain>
        <tissue evidence="2">Whole animal</tissue>
    </source>
</reference>
<feature type="non-terminal residue" evidence="2">
    <location>
        <position position="1"/>
    </location>
</feature>